<comment type="caution">
    <text evidence="1">The sequence shown here is derived from an EMBL/GenBank/DDBJ whole genome shotgun (WGS) entry which is preliminary data.</text>
</comment>
<name>A0ACC0KGE8_CHOFU</name>
<evidence type="ECO:0000313" key="2">
    <source>
        <dbReference type="Proteomes" id="UP001064048"/>
    </source>
</evidence>
<protein>
    <submittedName>
        <fullName evidence="1">Uncharacterized protein</fullName>
    </submittedName>
</protein>
<proteinExistence type="predicted"/>
<dbReference type="Proteomes" id="UP001064048">
    <property type="component" value="Chromosome 6"/>
</dbReference>
<accession>A0ACC0KGE8</accession>
<organism evidence="1 2">
    <name type="scientific">Choristoneura fumiferana</name>
    <name type="common">Spruce budworm moth</name>
    <name type="synonym">Archips fumiferana</name>
    <dbReference type="NCBI Taxonomy" id="7141"/>
    <lineage>
        <taxon>Eukaryota</taxon>
        <taxon>Metazoa</taxon>
        <taxon>Ecdysozoa</taxon>
        <taxon>Arthropoda</taxon>
        <taxon>Hexapoda</taxon>
        <taxon>Insecta</taxon>
        <taxon>Pterygota</taxon>
        <taxon>Neoptera</taxon>
        <taxon>Endopterygota</taxon>
        <taxon>Lepidoptera</taxon>
        <taxon>Glossata</taxon>
        <taxon>Ditrysia</taxon>
        <taxon>Tortricoidea</taxon>
        <taxon>Tortricidae</taxon>
        <taxon>Tortricinae</taxon>
        <taxon>Choristoneura</taxon>
    </lineage>
</organism>
<keyword evidence="2" id="KW-1185">Reference proteome</keyword>
<reference evidence="1 2" key="1">
    <citation type="journal article" date="2022" name="Genome Biol. Evol.">
        <title>The Spruce Budworm Genome: Reconstructing the Evolutionary History of Antifreeze Proteins.</title>
        <authorList>
            <person name="Beliveau C."/>
            <person name="Gagne P."/>
            <person name="Picq S."/>
            <person name="Vernygora O."/>
            <person name="Keeling C.I."/>
            <person name="Pinkney K."/>
            <person name="Doucet D."/>
            <person name="Wen F."/>
            <person name="Johnston J.S."/>
            <person name="Maaroufi H."/>
            <person name="Boyle B."/>
            <person name="Laroche J."/>
            <person name="Dewar K."/>
            <person name="Juretic N."/>
            <person name="Blackburn G."/>
            <person name="Nisole A."/>
            <person name="Brunet B."/>
            <person name="Brandao M."/>
            <person name="Lumley L."/>
            <person name="Duan J."/>
            <person name="Quan G."/>
            <person name="Lucarotti C.J."/>
            <person name="Roe A.D."/>
            <person name="Sperling F.A.H."/>
            <person name="Levesque R.C."/>
            <person name="Cusson M."/>
        </authorList>
    </citation>
    <scope>NUCLEOTIDE SEQUENCE [LARGE SCALE GENOMIC DNA]</scope>
    <source>
        <strain evidence="1">Glfc:IPQL:Cfum</strain>
    </source>
</reference>
<gene>
    <name evidence="1" type="ORF">MSG28_003790</name>
</gene>
<evidence type="ECO:0000313" key="1">
    <source>
        <dbReference type="EMBL" id="KAI8435493.1"/>
    </source>
</evidence>
<dbReference type="EMBL" id="CM046106">
    <property type="protein sequence ID" value="KAI8435493.1"/>
    <property type="molecule type" value="Genomic_DNA"/>
</dbReference>
<sequence length="294" mass="31856">MALHPLTERPLLVSGVQHERTIKNLDRVPPIETYKVGVLYVGPGQQDNEVLILKNEYGSVRYAEFLGQLGTLVALAGPGAGLLDGAASPLFLNLEQGGRDGRYTYVWHDDVMQVLFHVATAMPTAAADPTCNEKRKYIGNDYVSIVYNDSGEDFSIHTIKGQLNLCIVVVEPLGGGPGGQALHRVQVKTKDEVIRGKFLPHLDGVPLVVSDACCAALARQLALHAALAAHVAQSLALGGAVYASNSLERLRHIKRLRRRLEAERVAHAQRAPKPYAPPGDAANKVAMDDFNDYT</sequence>